<feature type="region of interest" description="Disordered" evidence="1">
    <location>
        <begin position="356"/>
        <end position="391"/>
    </location>
</feature>
<evidence type="ECO:0000256" key="1">
    <source>
        <dbReference type="SAM" id="MobiDB-lite"/>
    </source>
</evidence>
<reference evidence="2" key="1">
    <citation type="journal article" date="2020" name="Stud. Mycol.">
        <title>101 Dothideomycetes genomes: a test case for predicting lifestyles and emergence of pathogens.</title>
        <authorList>
            <person name="Haridas S."/>
            <person name="Albert R."/>
            <person name="Binder M."/>
            <person name="Bloem J."/>
            <person name="Labutti K."/>
            <person name="Salamov A."/>
            <person name="Andreopoulos B."/>
            <person name="Baker S."/>
            <person name="Barry K."/>
            <person name="Bills G."/>
            <person name="Bluhm B."/>
            <person name="Cannon C."/>
            <person name="Castanera R."/>
            <person name="Culley D."/>
            <person name="Daum C."/>
            <person name="Ezra D."/>
            <person name="Gonzalez J."/>
            <person name="Henrissat B."/>
            <person name="Kuo A."/>
            <person name="Liang C."/>
            <person name="Lipzen A."/>
            <person name="Lutzoni F."/>
            <person name="Magnuson J."/>
            <person name="Mondo S."/>
            <person name="Nolan M."/>
            <person name="Ohm R."/>
            <person name="Pangilinan J."/>
            <person name="Park H.-J."/>
            <person name="Ramirez L."/>
            <person name="Alfaro M."/>
            <person name="Sun H."/>
            <person name="Tritt A."/>
            <person name="Yoshinaga Y."/>
            <person name="Zwiers L.-H."/>
            <person name="Turgeon B."/>
            <person name="Goodwin S."/>
            <person name="Spatafora J."/>
            <person name="Crous P."/>
            <person name="Grigoriev I."/>
        </authorList>
    </citation>
    <scope>NUCLEOTIDE SEQUENCE</scope>
    <source>
        <strain evidence="2">CBS 122681</strain>
    </source>
</reference>
<dbReference type="EMBL" id="MU004360">
    <property type="protein sequence ID" value="KAF2654700.1"/>
    <property type="molecule type" value="Genomic_DNA"/>
</dbReference>
<dbReference type="OrthoDB" id="3801375at2759"/>
<accession>A0A6A6T4K2</accession>
<evidence type="ECO:0000313" key="2">
    <source>
        <dbReference type="EMBL" id="KAF2654700.1"/>
    </source>
</evidence>
<evidence type="ECO:0000313" key="3">
    <source>
        <dbReference type="Proteomes" id="UP000799324"/>
    </source>
</evidence>
<protein>
    <submittedName>
        <fullName evidence="2">Uncharacterized protein</fullName>
    </submittedName>
</protein>
<gene>
    <name evidence="2" type="ORF">K491DRAFT_716945</name>
</gene>
<name>A0A6A6T4K2_9PLEO</name>
<proteinExistence type="predicted"/>
<sequence length="427" mass="47911">MSLQRELQMIPPPLNLNAPHPKITEHPAPLYNTEIQYPLLYAASWAFAEHPLPSPLCNSHRSPFVLARDNSTGSFYIAQYRDTSSSNSASRSNSTKTDTKTFAWKILYTFDYTSVHAYLSDSTTKVRILGWKNQNQNQNHNHNFSANSSPDFFDDVPVPAAHDELHLYLDLTFVSAEHCRAFMDEYLDAVASWSVGMLRPQDMAAIFRSAPARFGARDAVADQYLPDAAYYPPSVREYGPAGVESSSPWQAPPMLAGAGQLQGLYDGVTGSAVRECEREREVRSPDEEEEEYEVQGGAYEGGEGEVEVGLESAGLDDSFEVSENWLEWDDFFDDEDALEVGPPEIVDLTDVVSEAEDDGEFGSEASTAVESERIAGCQKRKADEMEEDEEEMVEVRPCKRLREYELRILEMQLEIDDLKEQLLARSV</sequence>
<organism evidence="2 3">
    <name type="scientific">Lophiostoma macrostomum CBS 122681</name>
    <dbReference type="NCBI Taxonomy" id="1314788"/>
    <lineage>
        <taxon>Eukaryota</taxon>
        <taxon>Fungi</taxon>
        <taxon>Dikarya</taxon>
        <taxon>Ascomycota</taxon>
        <taxon>Pezizomycotina</taxon>
        <taxon>Dothideomycetes</taxon>
        <taxon>Pleosporomycetidae</taxon>
        <taxon>Pleosporales</taxon>
        <taxon>Lophiostomataceae</taxon>
        <taxon>Lophiostoma</taxon>
    </lineage>
</organism>
<keyword evidence="3" id="KW-1185">Reference proteome</keyword>
<dbReference type="AlphaFoldDB" id="A0A6A6T4K2"/>
<dbReference type="Proteomes" id="UP000799324">
    <property type="component" value="Unassembled WGS sequence"/>
</dbReference>